<sequence>MMLANLRHSNIVWFIGACRNPMVWCIVTEYAKGGSVHQFLTKRQNKSVPRQRRR</sequence>
<evidence type="ECO:0000313" key="3">
    <source>
        <dbReference type="Proteomes" id="UP000653305"/>
    </source>
</evidence>
<dbReference type="SUPFAM" id="SSF56112">
    <property type="entry name" value="Protein kinase-like (PK-like)"/>
    <property type="match status" value="1"/>
</dbReference>
<dbReference type="PROSITE" id="PS51257">
    <property type="entry name" value="PROKAR_LIPOPROTEIN"/>
    <property type="match status" value="1"/>
</dbReference>
<comment type="caution">
    <text evidence="2">The sequence shown here is derived from an EMBL/GenBank/DDBJ whole genome shotgun (WGS) entry which is preliminary data.</text>
</comment>
<dbReference type="InterPro" id="IPR001245">
    <property type="entry name" value="Ser-Thr/Tyr_kinase_cat_dom"/>
</dbReference>
<dbReference type="InterPro" id="IPR011009">
    <property type="entry name" value="Kinase-like_dom_sf"/>
</dbReference>
<gene>
    <name evidence="2" type="ORF">PHJA_003026500</name>
</gene>
<keyword evidence="2" id="KW-0808">Transferase</keyword>
<dbReference type="EMBL" id="BMAC01009957">
    <property type="protein sequence ID" value="GFQ08825.1"/>
    <property type="molecule type" value="Genomic_DNA"/>
</dbReference>
<protein>
    <submittedName>
        <fullName evidence="2">Serine/threonine-protein kinase ht1</fullName>
    </submittedName>
</protein>
<organism evidence="2 3">
    <name type="scientific">Phtheirospermum japonicum</name>
    <dbReference type="NCBI Taxonomy" id="374723"/>
    <lineage>
        <taxon>Eukaryota</taxon>
        <taxon>Viridiplantae</taxon>
        <taxon>Streptophyta</taxon>
        <taxon>Embryophyta</taxon>
        <taxon>Tracheophyta</taxon>
        <taxon>Spermatophyta</taxon>
        <taxon>Magnoliopsida</taxon>
        <taxon>eudicotyledons</taxon>
        <taxon>Gunneridae</taxon>
        <taxon>Pentapetalae</taxon>
        <taxon>asterids</taxon>
        <taxon>lamiids</taxon>
        <taxon>Lamiales</taxon>
        <taxon>Orobanchaceae</taxon>
        <taxon>Orobanchaceae incertae sedis</taxon>
        <taxon>Phtheirospermum</taxon>
    </lineage>
</organism>
<proteinExistence type="predicted"/>
<feature type="domain" description="Serine-threonine/tyrosine-protein kinase catalytic" evidence="1">
    <location>
        <begin position="2"/>
        <end position="47"/>
    </location>
</feature>
<accession>A0A830DM12</accession>
<dbReference type="OrthoDB" id="1704901at2759"/>
<dbReference type="Pfam" id="PF07714">
    <property type="entry name" value="PK_Tyr_Ser-Thr"/>
    <property type="match status" value="1"/>
</dbReference>
<dbReference type="GO" id="GO:0004672">
    <property type="term" value="F:protein kinase activity"/>
    <property type="evidence" value="ECO:0007669"/>
    <property type="project" value="InterPro"/>
</dbReference>
<dbReference type="Proteomes" id="UP000653305">
    <property type="component" value="Unassembled WGS sequence"/>
</dbReference>
<name>A0A830DM12_9LAMI</name>
<dbReference type="Gene3D" id="1.10.510.10">
    <property type="entry name" value="Transferase(Phosphotransferase) domain 1"/>
    <property type="match status" value="1"/>
</dbReference>
<reference evidence="2" key="1">
    <citation type="submission" date="2020-07" db="EMBL/GenBank/DDBJ databases">
        <title>Ethylene signaling mediates host invasion by parasitic plants.</title>
        <authorList>
            <person name="Yoshida S."/>
        </authorList>
    </citation>
    <scope>NUCLEOTIDE SEQUENCE</scope>
    <source>
        <strain evidence="2">Okayama</strain>
    </source>
</reference>
<evidence type="ECO:0000259" key="1">
    <source>
        <dbReference type="Pfam" id="PF07714"/>
    </source>
</evidence>
<evidence type="ECO:0000313" key="2">
    <source>
        <dbReference type="EMBL" id="GFQ08825.1"/>
    </source>
</evidence>
<dbReference type="AlphaFoldDB" id="A0A830DM12"/>
<keyword evidence="3" id="KW-1185">Reference proteome</keyword>
<keyword evidence="2" id="KW-0418">Kinase</keyword>